<dbReference type="GO" id="GO:0015941">
    <property type="term" value="P:pantothenate catabolic process"/>
    <property type="evidence" value="ECO:0007669"/>
    <property type="project" value="InterPro"/>
</dbReference>
<dbReference type="Proteomes" id="UP000010880">
    <property type="component" value="Chromosome"/>
</dbReference>
<dbReference type="KEGG" id="hhl:Halha_0861"/>
<dbReference type="STRING" id="748449.Halha_0861"/>
<feature type="domain" description="Flavoprotein" evidence="5">
    <location>
        <begin position="5"/>
        <end position="176"/>
    </location>
</feature>
<reference evidence="8" key="1">
    <citation type="submission" date="2012-02" db="EMBL/GenBank/DDBJ databases">
        <title>The complete genome of Halobacteroides halobius DSM 5150.</title>
        <authorList>
            <person name="Lucas S."/>
            <person name="Copeland A."/>
            <person name="Lapidus A."/>
            <person name="Glavina del Rio T."/>
            <person name="Dalin E."/>
            <person name="Tice H."/>
            <person name="Bruce D."/>
            <person name="Goodwin L."/>
            <person name="Pitluck S."/>
            <person name="Peters L."/>
            <person name="Mikhailova N."/>
            <person name="Gu W."/>
            <person name="Kyrpides N."/>
            <person name="Mavromatis K."/>
            <person name="Ivanova N."/>
            <person name="Brettin T."/>
            <person name="Detter J.C."/>
            <person name="Han C."/>
            <person name="Larimer F."/>
            <person name="Land M."/>
            <person name="Hauser L."/>
            <person name="Markowitz V."/>
            <person name="Cheng J.-F."/>
            <person name="Hugenholtz P."/>
            <person name="Woyke T."/>
            <person name="Wu D."/>
            <person name="Tindall B."/>
            <person name="Pomrenke H."/>
            <person name="Brambilla E."/>
            <person name="Klenk H.-P."/>
            <person name="Eisen J.A."/>
        </authorList>
    </citation>
    <scope>NUCLEOTIDE SEQUENCE [LARGE SCALE GENOMIC DNA]</scope>
    <source>
        <strain evidence="8">ATCC 35273 / DSM 5150 / MD-1</strain>
    </source>
</reference>
<dbReference type="HOGENOM" id="CLU_033319_0_1_9"/>
<dbReference type="AlphaFoldDB" id="L0K6F8"/>
<keyword evidence="8" id="KW-1185">Reference proteome</keyword>
<evidence type="ECO:0000259" key="6">
    <source>
        <dbReference type="Pfam" id="PF04127"/>
    </source>
</evidence>
<evidence type="ECO:0000256" key="4">
    <source>
        <dbReference type="RuleBase" id="RU364078"/>
    </source>
</evidence>
<dbReference type="EC" id="6.3.2.5" evidence="3"/>
<dbReference type="SUPFAM" id="SSF102645">
    <property type="entry name" value="CoaB-like"/>
    <property type="match status" value="1"/>
</dbReference>
<dbReference type="GO" id="GO:0046872">
    <property type="term" value="F:metal ion binding"/>
    <property type="evidence" value="ECO:0007669"/>
    <property type="project" value="UniProtKB-KW"/>
</dbReference>
<feature type="domain" description="DNA/pantothenate metabolism flavoprotein C-terminal" evidence="6">
    <location>
        <begin position="187"/>
        <end position="396"/>
    </location>
</feature>
<comment type="function">
    <text evidence="3">Catalyzes two sequential steps in the biosynthesis of coenzyme A. In the first step cysteine is conjugated to 4'-phosphopantothenate to form 4-phosphopantothenoylcysteine. In the second step the latter compound is decarboxylated to form 4'-phosphopantotheine.</text>
</comment>
<comment type="pathway">
    <text evidence="3 4">Cofactor biosynthesis; coenzyme A biosynthesis; CoA from (R)-pantothenate: step 3/5.</text>
</comment>
<evidence type="ECO:0000313" key="8">
    <source>
        <dbReference type="Proteomes" id="UP000010880"/>
    </source>
</evidence>
<accession>L0K6F8</accession>
<feature type="region of interest" description="Phosphopantothenoylcysteine decarboxylase" evidence="3">
    <location>
        <begin position="1"/>
        <end position="191"/>
    </location>
</feature>
<dbReference type="GO" id="GO:0015937">
    <property type="term" value="P:coenzyme A biosynthetic process"/>
    <property type="evidence" value="ECO:0007669"/>
    <property type="project" value="UniProtKB-UniRule"/>
</dbReference>
<comment type="function">
    <text evidence="4">Catalyzes two steps in the biosynthesis of coenzyme A. In the first step cysteine is conjugated to 4'-phosphopantothenate to form 4-phosphopantothenoylcysteine, in the latter compound is decarboxylated to form 4'-phosphopantotheine.</text>
</comment>
<feature type="binding site" evidence="3">
    <location>
        <position position="339"/>
    </location>
    <ligand>
        <name>CTP</name>
        <dbReference type="ChEBI" id="CHEBI:37563"/>
    </ligand>
</feature>
<comment type="catalytic activity">
    <reaction evidence="3 4">
        <text>N-[(R)-4-phosphopantothenoyl]-L-cysteine + H(+) = (R)-4'-phosphopantetheine + CO2</text>
        <dbReference type="Rhea" id="RHEA:16793"/>
        <dbReference type="ChEBI" id="CHEBI:15378"/>
        <dbReference type="ChEBI" id="CHEBI:16526"/>
        <dbReference type="ChEBI" id="CHEBI:59458"/>
        <dbReference type="ChEBI" id="CHEBI:61723"/>
        <dbReference type="EC" id="4.1.1.36"/>
    </reaction>
</comment>
<keyword evidence="3 4" id="KW-0285">Flavoprotein</keyword>
<organism evidence="7 8">
    <name type="scientific">Halobacteroides halobius (strain ATCC 35273 / DSM 5150 / MD-1)</name>
    <dbReference type="NCBI Taxonomy" id="748449"/>
    <lineage>
        <taxon>Bacteria</taxon>
        <taxon>Bacillati</taxon>
        <taxon>Bacillota</taxon>
        <taxon>Clostridia</taxon>
        <taxon>Halanaerobiales</taxon>
        <taxon>Halobacteroidaceae</taxon>
        <taxon>Halobacteroides</taxon>
    </lineage>
</organism>
<sequence>MLKNKTIVVGITGGIAAYKAVEITSRLKKLGAEVHVIMTKSATEFVKPLTFRAISHNPVTVDMFAEPQTWDVEHISLAKRADLMLIAPATANLIGKIANGIADDMLSTTVMATQAEVVLSPAMNVNMYQNPIVQENLSYLEDKGYQIIEADKGYLACGDEGRGRFPKPEEIVKTCCAYLLTKNQVDLAGKKVLVTAGGTKETIDPVRFLANHSSGKMGYALARAARARGADVTLISAPTNLNQPKGTELIEVTTAAEMYQEVMNYQSEEDIIIMAAAVADYRISEVATNKIKKNDEKLELKLERTKDILAKLGQLKQPKQVLVGFAAETNNLLQYAKEKLEAKNADLIVANDITGADIGFGASDNQVTIISTKSKRKIPQANKLKIATQILDEVSKLLEEEK</sequence>
<dbReference type="GO" id="GO:0004633">
    <property type="term" value="F:phosphopantothenoylcysteine decarboxylase activity"/>
    <property type="evidence" value="ECO:0007669"/>
    <property type="project" value="UniProtKB-UniRule"/>
</dbReference>
<comment type="similarity">
    <text evidence="3 4">In the C-terminal section; belongs to the PPC synthetase family.</text>
</comment>
<dbReference type="InterPro" id="IPR003382">
    <property type="entry name" value="Flavoprotein"/>
</dbReference>
<keyword evidence="3" id="KW-0460">Magnesium</keyword>
<comment type="pathway">
    <text evidence="3 4">Cofactor biosynthesis; coenzyme A biosynthesis; CoA from (R)-pantothenate: step 2/5.</text>
</comment>
<dbReference type="PANTHER" id="PTHR14359:SF6">
    <property type="entry name" value="PHOSPHOPANTOTHENOYLCYSTEINE DECARBOXYLASE"/>
    <property type="match status" value="1"/>
</dbReference>
<feature type="region of interest" description="Phosphopantothenate--cysteine ligase" evidence="3">
    <location>
        <begin position="192"/>
        <end position="402"/>
    </location>
</feature>
<dbReference type="RefSeq" id="WP_015326552.1">
    <property type="nucleotide sequence ID" value="NC_019978.1"/>
</dbReference>
<dbReference type="Pfam" id="PF04127">
    <property type="entry name" value="DFP"/>
    <property type="match status" value="1"/>
</dbReference>
<dbReference type="HAMAP" id="MF_02225">
    <property type="entry name" value="CoaBC"/>
    <property type="match status" value="1"/>
</dbReference>
<comment type="caution">
    <text evidence="3">Lacks conserved residue(s) required for the propagation of feature annotation.</text>
</comment>
<dbReference type="eggNOG" id="COG0452">
    <property type="taxonomic scope" value="Bacteria"/>
</dbReference>
<feature type="binding site" evidence="3">
    <location>
        <position position="325"/>
    </location>
    <ligand>
        <name>CTP</name>
        <dbReference type="ChEBI" id="CHEBI:37563"/>
    </ligand>
</feature>
<dbReference type="GO" id="GO:0010181">
    <property type="term" value="F:FMN binding"/>
    <property type="evidence" value="ECO:0007669"/>
    <property type="project" value="UniProtKB-UniRule"/>
</dbReference>
<dbReference type="InterPro" id="IPR007085">
    <property type="entry name" value="DNA/pantothenate-metab_flavo_C"/>
</dbReference>
<dbReference type="InterPro" id="IPR005252">
    <property type="entry name" value="CoaBC"/>
</dbReference>
<dbReference type="GO" id="GO:0071513">
    <property type="term" value="C:phosphopantothenoylcysteine decarboxylase complex"/>
    <property type="evidence" value="ECO:0007669"/>
    <property type="project" value="TreeGrafter"/>
</dbReference>
<name>L0K6F8_HALHC</name>
<dbReference type="Gene3D" id="3.40.50.1950">
    <property type="entry name" value="Flavin prenyltransferase-like"/>
    <property type="match status" value="1"/>
</dbReference>
<gene>
    <name evidence="3" type="primary">coaBC</name>
    <name evidence="7" type="ordered locus">Halha_0861</name>
</gene>
<evidence type="ECO:0000259" key="5">
    <source>
        <dbReference type="Pfam" id="PF02441"/>
    </source>
</evidence>
<feature type="binding site" evidence="3">
    <location>
        <position position="343"/>
    </location>
    <ligand>
        <name>CTP</name>
        <dbReference type="ChEBI" id="CHEBI:37563"/>
    </ligand>
</feature>
<dbReference type="UniPathway" id="UPA00241">
    <property type="reaction ID" value="UER00353"/>
</dbReference>
<dbReference type="InterPro" id="IPR036551">
    <property type="entry name" value="Flavin_trans-like"/>
</dbReference>
<dbReference type="SUPFAM" id="SSF52507">
    <property type="entry name" value="Homo-oligomeric flavin-containing Cys decarboxylases, HFCD"/>
    <property type="match status" value="1"/>
</dbReference>
<keyword evidence="3" id="KW-0479">Metal-binding</keyword>
<keyword evidence="3" id="KW-0511">Multifunctional enzyme</keyword>
<feature type="binding site" evidence="3">
    <location>
        <position position="290"/>
    </location>
    <ligand>
        <name>CTP</name>
        <dbReference type="ChEBI" id="CHEBI:37563"/>
    </ligand>
</feature>
<keyword evidence="2 3" id="KW-0456">Lyase</keyword>
<dbReference type="PATRIC" id="fig|748449.3.peg.820"/>
<feature type="active site" description="Proton donor" evidence="3">
    <location>
        <position position="157"/>
    </location>
</feature>
<dbReference type="OrthoDB" id="9802554at2"/>
<dbReference type="PANTHER" id="PTHR14359">
    <property type="entry name" value="HOMO-OLIGOMERIC FLAVIN CONTAINING CYS DECARBOXYLASE FAMILY"/>
    <property type="match status" value="1"/>
</dbReference>
<evidence type="ECO:0000256" key="2">
    <source>
        <dbReference type="ARBA" id="ARBA00023239"/>
    </source>
</evidence>
<keyword evidence="1 3" id="KW-0210">Decarboxylase</keyword>
<comment type="cofactor">
    <cofactor evidence="3">
        <name>Mg(2+)</name>
        <dbReference type="ChEBI" id="CHEBI:18420"/>
    </cofactor>
</comment>
<evidence type="ECO:0000256" key="1">
    <source>
        <dbReference type="ARBA" id="ARBA00022793"/>
    </source>
</evidence>
<dbReference type="Gene3D" id="3.40.50.10300">
    <property type="entry name" value="CoaB-like"/>
    <property type="match status" value="1"/>
</dbReference>
<dbReference type="InterPro" id="IPR035929">
    <property type="entry name" value="CoaB-like_sf"/>
</dbReference>
<dbReference type="NCBIfam" id="TIGR00521">
    <property type="entry name" value="coaBC_dfp"/>
    <property type="match status" value="1"/>
</dbReference>
<dbReference type="EC" id="4.1.1.36" evidence="3"/>
<evidence type="ECO:0000313" key="7">
    <source>
        <dbReference type="EMBL" id="AGB40827.1"/>
    </source>
</evidence>
<comment type="cofactor">
    <cofactor evidence="3">
        <name>FMN</name>
        <dbReference type="ChEBI" id="CHEBI:58210"/>
    </cofactor>
    <text evidence="3">Binds 1 FMN per subunit.</text>
</comment>
<protein>
    <recommendedName>
        <fullName evidence="3">Coenzyme A biosynthesis bifunctional protein CoaBC</fullName>
    </recommendedName>
    <alternativeName>
        <fullName evidence="3">DNA/pantothenate metabolism flavoprotein</fullName>
    </alternativeName>
    <alternativeName>
        <fullName evidence="3">Phosphopantothenoylcysteine synthetase/decarboxylase</fullName>
        <shortName evidence="3">PPCS-PPCDC</shortName>
    </alternativeName>
    <domain>
        <recommendedName>
            <fullName evidence="3">Phosphopantothenoylcysteine decarboxylase</fullName>
            <shortName evidence="3">PPC decarboxylase</shortName>
            <shortName evidence="3">PPC-DC</shortName>
            <ecNumber evidence="3">4.1.1.36</ecNumber>
        </recommendedName>
        <alternativeName>
            <fullName evidence="3">CoaC</fullName>
        </alternativeName>
    </domain>
    <domain>
        <recommendedName>
            <fullName evidence="3">Phosphopantothenate--cysteine ligase</fullName>
            <ecNumber evidence="3">6.3.2.5</ecNumber>
        </recommendedName>
        <alternativeName>
            <fullName evidence="3">CoaB</fullName>
        </alternativeName>
        <alternativeName>
            <fullName evidence="3">Phosphopantothenoylcysteine synthetase</fullName>
            <shortName evidence="3">PPC synthetase</shortName>
            <shortName evidence="3">PPC-S</shortName>
        </alternativeName>
    </domain>
</protein>
<dbReference type="EMBL" id="CP003359">
    <property type="protein sequence ID" value="AGB40827.1"/>
    <property type="molecule type" value="Genomic_DNA"/>
</dbReference>
<feature type="binding site" evidence="3">
    <location>
        <position position="280"/>
    </location>
    <ligand>
        <name>CTP</name>
        <dbReference type="ChEBI" id="CHEBI:37563"/>
    </ligand>
</feature>
<proteinExistence type="inferred from homology"/>
<keyword evidence="3 4" id="KW-0288">FMN</keyword>
<comment type="catalytic activity">
    <reaction evidence="3 4">
        <text>(R)-4'-phosphopantothenate + L-cysteine + CTP = N-[(R)-4-phosphopantothenoyl]-L-cysteine + CMP + diphosphate + H(+)</text>
        <dbReference type="Rhea" id="RHEA:19397"/>
        <dbReference type="ChEBI" id="CHEBI:10986"/>
        <dbReference type="ChEBI" id="CHEBI:15378"/>
        <dbReference type="ChEBI" id="CHEBI:33019"/>
        <dbReference type="ChEBI" id="CHEBI:35235"/>
        <dbReference type="ChEBI" id="CHEBI:37563"/>
        <dbReference type="ChEBI" id="CHEBI:59458"/>
        <dbReference type="ChEBI" id="CHEBI:60377"/>
        <dbReference type="EC" id="6.3.2.5"/>
    </reaction>
</comment>
<evidence type="ECO:0000256" key="3">
    <source>
        <dbReference type="HAMAP-Rule" id="MF_02225"/>
    </source>
</evidence>
<dbReference type="GO" id="GO:0004632">
    <property type="term" value="F:phosphopantothenate--cysteine ligase activity"/>
    <property type="evidence" value="ECO:0007669"/>
    <property type="project" value="UniProtKB-UniRule"/>
</dbReference>
<dbReference type="Pfam" id="PF02441">
    <property type="entry name" value="Flavoprotein"/>
    <property type="match status" value="1"/>
</dbReference>
<comment type="similarity">
    <text evidence="3 4">In the N-terminal section; belongs to the HFCD (homo-oligomeric flavin containing Cys decarboxylase) superfamily.</text>
</comment>
<keyword evidence="3 4" id="KW-0436">Ligase</keyword>